<dbReference type="InterPro" id="IPR034904">
    <property type="entry name" value="FSCA_dom_sf"/>
</dbReference>
<reference evidence="4 5" key="2">
    <citation type="submission" date="2012-08" db="EMBL/GenBank/DDBJ databases">
        <title>The Genome Sequence of Turicella otitidis ATCC 51513.</title>
        <authorList>
            <consortium name="The Broad Institute Genome Sequencing Platform"/>
            <person name="Earl A."/>
            <person name="Ward D."/>
            <person name="Feldgarden M."/>
            <person name="Gevers D."/>
            <person name="Huys G."/>
            <person name="Walker B."/>
            <person name="Young S.K."/>
            <person name="Zeng Q."/>
            <person name="Gargeya S."/>
            <person name="Fitzgerald M."/>
            <person name="Haas B."/>
            <person name="Abouelleil A."/>
            <person name="Alvarado L."/>
            <person name="Arachchi H.M."/>
            <person name="Berlin A.M."/>
            <person name="Chapman S.B."/>
            <person name="Goldberg J."/>
            <person name="Griggs A."/>
            <person name="Gujja S."/>
            <person name="Hansen M."/>
            <person name="Howarth C."/>
            <person name="Imamovic A."/>
            <person name="Larimer J."/>
            <person name="McCowen C."/>
            <person name="Montmayeur A."/>
            <person name="Murphy C."/>
            <person name="Neiman D."/>
            <person name="Pearson M."/>
            <person name="Priest M."/>
            <person name="Roberts A."/>
            <person name="Saif S."/>
            <person name="Shea T."/>
            <person name="Sisk P."/>
            <person name="Sykes S."/>
            <person name="Wortman J."/>
            <person name="Nusbaum C."/>
            <person name="Birren B."/>
        </authorList>
    </citation>
    <scope>NUCLEOTIDE SEQUENCE [LARGE SCALE GENOMIC DNA]</scope>
    <source>
        <strain evidence="4 5">ATCC 51513</strain>
    </source>
</reference>
<dbReference type="eggNOG" id="COG2151">
    <property type="taxonomic scope" value="Bacteria"/>
</dbReference>
<dbReference type="EMBL" id="AHAE01000032">
    <property type="protein sequence ID" value="EJZ82464.1"/>
    <property type="molecule type" value="Genomic_DNA"/>
</dbReference>
<dbReference type="Proteomes" id="UP000011016">
    <property type="component" value="Unassembled WGS sequence"/>
</dbReference>
<name>K0YSE7_9CORY</name>
<dbReference type="EMBL" id="CAJZ01000114">
    <property type="protein sequence ID" value="CCI83541.1"/>
    <property type="molecule type" value="Genomic_DNA"/>
</dbReference>
<evidence type="ECO:0000259" key="2">
    <source>
        <dbReference type="Pfam" id="PF01883"/>
    </source>
</evidence>
<gene>
    <name evidence="3" type="ORF">BN46_0809</name>
    <name evidence="4" type="ORF">HMPREF9719_00689</name>
</gene>
<dbReference type="OrthoDB" id="9805360at2"/>
<feature type="domain" description="MIP18 family-like" evidence="2">
    <location>
        <begin position="45"/>
        <end position="107"/>
    </location>
</feature>
<dbReference type="SUPFAM" id="SSF117916">
    <property type="entry name" value="Fe-S cluster assembly (FSCA) domain-like"/>
    <property type="match status" value="1"/>
</dbReference>
<feature type="region of interest" description="Disordered" evidence="1">
    <location>
        <begin position="1"/>
        <end position="44"/>
    </location>
</feature>
<evidence type="ECO:0000313" key="5">
    <source>
        <dbReference type="Proteomes" id="UP000006078"/>
    </source>
</evidence>
<sequence>MTEPTDQQPTDRSDDEGEKKHNPFDPQDPANRPEQSEQDIKDAADAEEYLRDVIDPELGINIVDLGLVYDIWIEHPEGRKRVVVNMTLTSPACPLTEMLEEQSELAIVNNEVGDELQINWVWLPAWGPQMIREEGREQLRALGFAV</sequence>
<evidence type="ECO:0000256" key="1">
    <source>
        <dbReference type="SAM" id="MobiDB-lite"/>
    </source>
</evidence>
<dbReference type="Pfam" id="PF01883">
    <property type="entry name" value="FeS_assembly_P"/>
    <property type="match status" value="1"/>
</dbReference>
<organism evidence="4 5">
    <name type="scientific">Corynebacterium otitidis ATCC 51513</name>
    <dbReference type="NCBI Taxonomy" id="883169"/>
    <lineage>
        <taxon>Bacteria</taxon>
        <taxon>Bacillati</taxon>
        <taxon>Actinomycetota</taxon>
        <taxon>Actinomycetes</taxon>
        <taxon>Mycobacteriales</taxon>
        <taxon>Corynebacteriaceae</taxon>
        <taxon>Corynebacterium</taxon>
    </lineage>
</organism>
<feature type="compositionally biased region" description="Basic and acidic residues" evidence="1">
    <location>
        <begin position="34"/>
        <end position="44"/>
    </location>
</feature>
<dbReference type="HOGENOM" id="CLU_091588_0_1_11"/>
<comment type="caution">
    <text evidence="4">The sequence shown here is derived from an EMBL/GenBank/DDBJ whole genome shotgun (WGS) entry which is preliminary data.</text>
</comment>
<dbReference type="Proteomes" id="UP000006078">
    <property type="component" value="Unassembled WGS sequence"/>
</dbReference>
<dbReference type="PANTHER" id="PTHR42831">
    <property type="entry name" value="FE-S PROTEIN MATURATION AUXILIARY FACTOR YITW"/>
    <property type="match status" value="1"/>
</dbReference>
<dbReference type="AlphaFoldDB" id="K0YSE7"/>
<dbReference type="RefSeq" id="WP_004600579.1">
    <property type="nucleotide sequence ID" value="NZ_HF541866.1"/>
</dbReference>
<accession>K0YSE7</accession>
<dbReference type="InterPro" id="IPR002744">
    <property type="entry name" value="MIP18-like"/>
</dbReference>
<reference evidence="3 6" key="1">
    <citation type="journal article" date="2012" name="J. Bacteriol.">
        <title>Draft Genome Sequence of Turicella otitidis ATCC 51513, Isolated from Middle Ear Fluid from a Child with Otitis Media.</title>
        <authorList>
            <person name="Brinkrolf K."/>
            <person name="Schneider J."/>
            <person name="Knecht M."/>
            <person name="Ruckert C."/>
            <person name="Tauch A."/>
        </authorList>
    </citation>
    <scope>NUCLEOTIDE SEQUENCE [LARGE SCALE GENOMIC DNA]</scope>
    <source>
        <strain evidence="3 6">ATCC 51513</strain>
    </source>
</reference>
<keyword evidence="5" id="KW-1185">Reference proteome</keyword>
<protein>
    <submittedName>
        <fullName evidence="3">Putative metal-sulfur cluster biosynthetic enzyme</fullName>
    </submittedName>
</protein>
<evidence type="ECO:0000313" key="4">
    <source>
        <dbReference type="EMBL" id="EJZ82464.1"/>
    </source>
</evidence>
<evidence type="ECO:0000313" key="3">
    <source>
        <dbReference type="EMBL" id="CCI83541.1"/>
    </source>
</evidence>
<dbReference type="Gene3D" id="3.30.300.130">
    <property type="entry name" value="Fe-S cluster assembly (FSCA)"/>
    <property type="match status" value="1"/>
</dbReference>
<dbReference type="PANTHER" id="PTHR42831:SF1">
    <property type="entry name" value="FE-S PROTEIN MATURATION AUXILIARY FACTOR YITW"/>
    <property type="match status" value="1"/>
</dbReference>
<dbReference type="STRING" id="29321.AAV33_00150"/>
<dbReference type="PATRIC" id="fig|883169.3.peg.659"/>
<evidence type="ECO:0000313" key="6">
    <source>
        <dbReference type="Proteomes" id="UP000011016"/>
    </source>
</evidence>
<proteinExistence type="predicted"/>
<dbReference type="InterPro" id="IPR052339">
    <property type="entry name" value="Fe-S_Maturation_MIP18"/>
</dbReference>
<feature type="compositionally biased region" description="Basic and acidic residues" evidence="1">
    <location>
        <begin position="9"/>
        <end position="23"/>
    </location>
</feature>